<dbReference type="RefSeq" id="WP_104539908.1">
    <property type="nucleotide sequence ID" value="NZ_JBJGBS010000191.1"/>
</dbReference>
<keyword evidence="5" id="KW-1185">Reference proteome</keyword>
<dbReference type="PANTHER" id="PTHR30632:SF11">
    <property type="entry name" value="BLR4797 PROTEIN"/>
    <property type="match status" value="1"/>
</dbReference>
<dbReference type="Proteomes" id="UP001637990">
    <property type="component" value="Unassembled WGS sequence"/>
</dbReference>
<name>A0A2S7CUS9_9XANT</name>
<dbReference type="SUPFAM" id="SSF53850">
    <property type="entry name" value="Periplasmic binding protein-like II"/>
    <property type="match status" value="1"/>
</dbReference>
<evidence type="ECO:0000313" key="2">
    <source>
        <dbReference type="EMBL" id="MFO3707353.1"/>
    </source>
</evidence>
<proteinExistence type="predicted"/>
<dbReference type="EMBL" id="JBJGBS010000191">
    <property type="protein sequence ID" value="MFO3707353.1"/>
    <property type="molecule type" value="Genomic_DNA"/>
</dbReference>
<comment type="caution">
    <text evidence="3">The sequence shown here is derived from an EMBL/GenBank/DDBJ whole genome shotgun (WGS) entry which is preliminary data.</text>
</comment>
<evidence type="ECO:0000313" key="4">
    <source>
        <dbReference type="Proteomes" id="UP000237872"/>
    </source>
</evidence>
<evidence type="ECO:0000313" key="3">
    <source>
        <dbReference type="EMBL" id="PPU65332.1"/>
    </source>
</evidence>
<dbReference type="GO" id="GO:0015689">
    <property type="term" value="P:molybdate ion transport"/>
    <property type="evidence" value="ECO:0007669"/>
    <property type="project" value="TreeGrafter"/>
</dbReference>
<feature type="chain" id="PRO_5015615427" evidence="1">
    <location>
        <begin position="25"/>
        <end position="258"/>
    </location>
</feature>
<dbReference type="Pfam" id="PF13531">
    <property type="entry name" value="SBP_bac_11"/>
    <property type="match status" value="1"/>
</dbReference>
<sequence>MMKSLWKRLTVLVACAVLCATATAHELTVMTSGGFSAAFERLAPQYSEQAGVEIQTVHGPSMGKTPQSIPSRLERGEHADVVIMVGSALQKLIDAGQVDPASRVELADSRIGMVVRSGAPKPNIDTVAQFKDALLQARSVAYSDSASGVYIENQLFKTLGIEQAMRAKSTKIERIPVGSVVADGRYQLGFQQVAELLPVRNVEFVGRIPEALQSITRYAAGVPVTSEHPEAAKRLLQYLQSEQAQAVARQTGLDPVSH</sequence>
<dbReference type="GO" id="GO:0030973">
    <property type="term" value="F:molybdate ion binding"/>
    <property type="evidence" value="ECO:0007669"/>
    <property type="project" value="TreeGrafter"/>
</dbReference>
<dbReference type="AlphaFoldDB" id="A0A2S7CUS9"/>
<dbReference type="Gene3D" id="3.40.190.10">
    <property type="entry name" value="Periplasmic binding protein-like II"/>
    <property type="match status" value="2"/>
</dbReference>
<dbReference type="PANTHER" id="PTHR30632">
    <property type="entry name" value="MOLYBDATE-BINDING PERIPLASMIC PROTEIN"/>
    <property type="match status" value="1"/>
</dbReference>
<accession>A0A2S7CUS9</accession>
<feature type="signal peptide" evidence="1">
    <location>
        <begin position="1"/>
        <end position="24"/>
    </location>
</feature>
<protein>
    <submittedName>
        <fullName evidence="3">Molybdenum ABC transporter substrate-binding protein</fullName>
    </submittedName>
    <submittedName>
        <fullName evidence="2">Substrate-binding domain-containing protein</fullName>
    </submittedName>
</protein>
<keyword evidence="1" id="KW-0732">Signal</keyword>
<dbReference type="EMBL" id="MDEC01000005">
    <property type="protein sequence ID" value="PPU65332.1"/>
    <property type="molecule type" value="Genomic_DNA"/>
</dbReference>
<reference evidence="3 4" key="1">
    <citation type="submission" date="2016-08" db="EMBL/GenBank/DDBJ databases">
        <authorList>
            <person name="Seilhamer J.J."/>
        </authorList>
    </citation>
    <scope>NUCLEOTIDE SEQUENCE [LARGE SCALE GENOMIC DNA]</scope>
    <source>
        <strain evidence="3 4">CFBP4690</strain>
    </source>
</reference>
<dbReference type="OrthoDB" id="8216219at2"/>
<evidence type="ECO:0000313" key="5">
    <source>
        <dbReference type="Proteomes" id="UP001637990"/>
    </source>
</evidence>
<organism evidence="3 4">
    <name type="scientific">Xanthomonas codiaei</name>
    <dbReference type="NCBI Taxonomy" id="56463"/>
    <lineage>
        <taxon>Bacteria</taxon>
        <taxon>Pseudomonadati</taxon>
        <taxon>Pseudomonadota</taxon>
        <taxon>Gammaproteobacteria</taxon>
        <taxon>Lysobacterales</taxon>
        <taxon>Lysobacteraceae</taxon>
        <taxon>Xanthomonas</taxon>
    </lineage>
</organism>
<evidence type="ECO:0000256" key="1">
    <source>
        <dbReference type="SAM" id="SignalP"/>
    </source>
</evidence>
<dbReference type="InterPro" id="IPR050682">
    <property type="entry name" value="ModA/WtpA"/>
</dbReference>
<dbReference type="Proteomes" id="UP000237872">
    <property type="component" value="Unassembled WGS sequence"/>
</dbReference>
<gene>
    <name evidence="2" type="ORF">ACI6Q5_20835</name>
    <name evidence="3" type="ORF">XcodCFBP4690_04955</name>
</gene>
<reference evidence="2 5" key="2">
    <citation type="submission" date="2024-11" db="EMBL/GenBank/DDBJ databases">
        <title>Genome sequencing of Xanthomonas codiaei.</title>
        <authorList>
            <person name="Studholme D.J."/>
        </authorList>
    </citation>
    <scope>NUCLEOTIDE SEQUENCE [LARGE SCALE GENOMIC DNA]</scope>
    <source>
        <strain evidence="2 5">NCPPB 4350</strain>
    </source>
</reference>